<dbReference type="SUPFAM" id="SSF51419">
    <property type="entry name" value="PLP-binding barrel"/>
    <property type="match status" value="1"/>
</dbReference>
<evidence type="ECO:0000256" key="2">
    <source>
        <dbReference type="ARBA" id="ARBA00008872"/>
    </source>
</evidence>
<evidence type="ECO:0000256" key="9">
    <source>
        <dbReference type="PIRSR" id="PIRSR600183-50"/>
    </source>
</evidence>
<keyword evidence="12" id="KW-1185">Reference proteome</keyword>
<organism evidence="11 12">
    <name type="scientific">Galerina marginata (strain CBS 339.88)</name>
    <dbReference type="NCBI Taxonomy" id="685588"/>
    <lineage>
        <taxon>Eukaryota</taxon>
        <taxon>Fungi</taxon>
        <taxon>Dikarya</taxon>
        <taxon>Basidiomycota</taxon>
        <taxon>Agaricomycotina</taxon>
        <taxon>Agaricomycetes</taxon>
        <taxon>Agaricomycetidae</taxon>
        <taxon>Agaricales</taxon>
        <taxon>Agaricineae</taxon>
        <taxon>Strophariaceae</taxon>
        <taxon>Galerina</taxon>
    </lineage>
</organism>
<dbReference type="InterPro" id="IPR029066">
    <property type="entry name" value="PLP-binding_barrel"/>
</dbReference>
<dbReference type="EC" id="4.1.1.17" evidence="6"/>
<dbReference type="InterPro" id="IPR009006">
    <property type="entry name" value="Ala_racemase/Decarboxylase_C"/>
</dbReference>
<keyword evidence="3 9" id="KW-0663">Pyridoxal phosphate</keyword>
<dbReference type="GO" id="GO:0004586">
    <property type="term" value="F:ornithine decarboxylase activity"/>
    <property type="evidence" value="ECO:0007669"/>
    <property type="project" value="UniProtKB-EC"/>
</dbReference>
<evidence type="ECO:0000313" key="11">
    <source>
        <dbReference type="EMBL" id="KDR78538.1"/>
    </source>
</evidence>
<dbReference type="Gene3D" id="3.20.20.10">
    <property type="entry name" value="Alanine racemase"/>
    <property type="match status" value="1"/>
</dbReference>
<dbReference type="InterPro" id="IPR022653">
    <property type="entry name" value="De-COase2_pyr-phos_BS"/>
</dbReference>
<dbReference type="Proteomes" id="UP000027222">
    <property type="component" value="Unassembled WGS sequence"/>
</dbReference>
<comment type="pathway">
    <text evidence="5">Amine and polyamine biosynthesis; putrescine biosynthesis via L-ornithine pathway; putrescine from L-ornithine: step 1/1.</text>
</comment>
<dbReference type="PANTHER" id="PTHR11482">
    <property type="entry name" value="ARGININE/DIAMINOPIMELATE/ORNITHINE DECARBOXYLASE"/>
    <property type="match status" value="1"/>
</dbReference>
<keyword evidence="4" id="KW-0456">Lyase</keyword>
<feature type="active site" description="Proton donor" evidence="9">
    <location>
        <position position="522"/>
    </location>
</feature>
<evidence type="ECO:0000313" key="12">
    <source>
        <dbReference type="Proteomes" id="UP000027222"/>
    </source>
</evidence>
<feature type="modified residue" description="N6-(pyridoxal phosphate)lysine" evidence="9">
    <location>
        <position position="230"/>
    </location>
</feature>
<evidence type="ECO:0000256" key="4">
    <source>
        <dbReference type="ARBA" id="ARBA00023239"/>
    </source>
</evidence>
<feature type="domain" description="Orn/DAP/Arg decarboxylase 2 N-terminal" evidence="10">
    <location>
        <begin position="206"/>
        <end position="438"/>
    </location>
</feature>
<dbReference type="Gene3D" id="2.40.37.10">
    <property type="entry name" value="Lyase, Ornithine Decarboxylase, Chain A, domain 1"/>
    <property type="match status" value="1"/>
</dbReference>
<dbReference type="OrthoDB" id="5034579at2759"/>
<sequence>MAGNGKAARFRQGFDLTVNCTDERAKQVHFQMNTKIEPHTASSTVVIGSSCFLAVQGARNPHLLTKPETFAVLSRPDRPRPWRFWFESHNIPEISMSRLETLPAINPIDFSISSSPDTYAQFRETNIPWATNALAGDILSPSPLRATATTFSAHSHDNRRETIFPSLPPLLTGHPEVHLRNGIMNASRLAAAHEPDAEKAFFVADLSQVYRQHMRWKACLPEIQPFYAVKCNPDPYVIRLLASLGTGFDCASNNEISQVLDVGGIDPSNIIFANPCKAASFVRNAAKRGVDMMTFDNADELYKIARAHSRAKCVVRILTDDSKSLCAFGIKFGAPLVTVPGLLAKAKELSLDVVGVSFHVGSGCYDPSVYMDAIMRARAVFDMGKEAGYEFKVLDVGGGFEDTLFEQAATVLTQAIDRHFPDRRHIRIIAEPGRFYVSKAFRLAANIIARRAPLLAPSQDSPDANSDQPAVMYYINDGVYGAFNCILFDHQVVHPYVLSMNGSFHVSDSEPKHVSSVWGPTCDSIDCVAPKTLLPSALQVGDWLGFDNMGAYTVCAASQFNGFEVSNVIYTTGGVGSNEVQNTLVSFAAEGHGL</sequence>
<dbReference type="CDD" id="cd00622">
    <property type="entry name" value="PLPDE_III_ODC"/>
    <property type="match status" value="1"/>
</dbReference>
<dbReference type="AlphaFoldDB" id="A0A067THU4"/>
<dbReference type="InterPro" id="IPR002433">
    <property type="entry name" value="Orn_de-COase"/>
</dbReference>
<dbReference type="EMBL" id="KL142374">
    <property type="protein sequence ID" value="KDR78538.1"/>
    <property type="molecule type" value="Genomic_DNA"/>
</dbReference>
<dbReference type="FunFam" id="3.20.20.10:FF:000005">
    <property type="entry name" value="Ornithine decarboxylase"/>
    <property type="match status" value="1"/>
</dbReference>
<dbReference type="HOGENOM" id="CLU_026444_1_2_1"/>
<comment type="catalytic activity">
    <reaction evidence="8">
        <text>L-ornithine + H(+) = putrescine + CO2</text>
        <dbReference type="Rhea" id="RHEA:22964"/>
        <dbReference type="ChEBI" id="CHEBI:15378"/>
        <dbReference type="ChEBI" id="CHEBI:16526"/>
        <dbReference type="ChEBI" id="CHEBI:46911"/>
        <dbReference type="ChEBI" id="CHEBI:326268"/>
        <dbReference type="EC" id="4.1.1.17"/>
    </reaction>
</comment>
<dbReference type="Pfam" id="PF02784">
    <property type="entry name" value="Orn_Arg_deC_N"/>
    <property type="match status" value="1"/>
</dbReference>
<dbReference type="PRINTS" id="PR01182">
    <property type="entry name" value="ORNDCRBXLASE"/>
</dbReference>
<evidence type="ECO:0000256" key="8">
    <source>
        <dbReference type="ARBA" id="ARBA00049127"/>
    </source>
</evidence>
<comment type="similarity">
    <text evidence="2">Belongs to the Orn/Lys/Arg decarboxylase class-II family.</text>
</comment>
<gene>
    <name evidence="11" type="ORF">GALMADRAFT_209014</name>
</gene>
<evidence type="ECO:0000256" key="6">
    <source>
        <dbReference type="ARBA" id="ARBA00034138"/>
    </source>
</evidence>
<accession>A0A067THU4</accession>
<dbReference type="GO" id="GO:0033387">
    <property type="term" value="P:putrescine biosynthetic process from arginine, via ornithine"/>
    <property type="evidence" value="ECO:0007669"/>
    <property type="project" value="TreeGrafter"/>
</dbReference>
<reference evidence="12" key="1">
    <citation type="journal article" date="2014" name="Proc. Natl. Acad. Sci. U.S.A.">
        <title>Extensive sampling of basidiomycete genomes demonstrates inadequacy of the white-rot/brown-rot paradigm for wood decay fungi.</title>
        <authorList>
            <person name="Riley R."/>
            <person name="Salamov A.A."/>
            <person name="Brown D.W."/>
            <person name="Nagy L.G."/>
            <person name="Floudas D."/>
            <person name="Held B.W."/>
            <person name="Levasseur A."/>
            <person name="Lombard V."/>
            <person name="Morin E."/>
            <person name="Otillar R."/>
            <person name="Lindquist E.A."/>
            <person name="Sun H."/>
            <person name="LaButti K.M."/>
            <person name="Schmutz J."/>
            <person name="Jabbour D."/>
            <person name="Luo H."/>
            <person name="Baker S.E."/>
            <person name="Pisabarro A.G."/>
            <person name="Walton J.D."/>
            <person name="Blanchette R.A."/>
            <person name="Henrissat B."/>
            <person name="Martin F."/>
            <person name="Cullen D."/>
            <person name="Hibbett D.S."/>
            <person name="Grigoriev I.V."/>
        </authorList>
    </citation>
    <scope>NUCLEOTIDE SEQUENCE [LARGE SCALE GENOMIC DNA]</scope>
    <source>
        <strain evidence="12">CBS 339.88</strain>
    </source>
</reference>
<dbReference type="STRING" id="685588.A0A067THU4"/>
<evidence type="ECO:0000256" key="3">
    <source>
        <dbReference type="ARBA" id="ARBA00022898"/>
    </source>
</evidence>
<evidence type="ECO:0000259" key="10">
    <source>
        <dbReference type="Pfam" id="PF02784"/>
    </source>
</evidence>
<comment type="subunit">
    <text evidence="7">Homodimer. Only the dimer is catalytically active, as the active sites are constructed of residues from both monomers.</text>
</comment>
<name>A0A067THU4_GALM3</name>
<evidence type="ECO:0000256" key="1">
    <source>
        <dbReference type="ARBA" id="ARBA00001933"/>
    </source>
</evidence>
<proteinExistence type="inferred from homology"/>
<comment type="cofactor">
    <cofactor evidence="1 9">
        <name>pyridoxal 5'-phosphate</name>
        <dbReference type="ChEBI" id="CHEBI:597326"/>
    </cofactor>
</comment>
<dbReference type="PANTHER" id="PTHR11482:SF6">
    <property type="entry name" value="ORNITHINE DECARBOXYLASE 1-RELATED"/>
    <property type="match status" value="1"/>
</dbReference>
<evidence type="ECO:0000256" key="7">
    <source>
        <dbReference type="ARBA" id="ARBA00046672"/>
    </source>
</evidence>
<dbReference type="InterPro" id="IPR022644">
    <property type="entry name" value="De-COase2_N"/>
</dbReference>
<evidence type="ECO:0000256" key="5">
    <source>
        <dbReference type="ARBA" id="ARBA00034115"/>
    </source>
</evidence>
<dbReference type="PROSITE" id="PS00878">
    <property type="entry name" value="ODR_DC_2_1"/>
    <property type="match status" value="1"/>
</dbReference>
<dbReference type="SUPFAM" id="SSF50621">
    <property type="entry name" value="Alanine racemase C-terminal domain-like"/>
    <property type="match status" value="1"/>
</dbReference>
<dbReference type="InterPro" id="IPR000183">
    <property type="entry name" value="Orn/DAP/Arg_de-COase"/>
</dbReference>
<dbReference type="GO" id="GO:0005737">
    <property type="term" value="C:cytoplasm"/>
    <property type="evidence" value="ECO:0007669"/>
    <property type="project" value="TreeGrafter"/>
</dbReference>
<dbReference type="PRINTS" id="PR01179">
    <property type="entry name" value="ODADCRBXLASE"/>
</dbReference>
<protein>
    <recommendedName>
        <fullName evidence="6">ornithine decarboxylase</fullName>
        <ecNumber evidence="6">4.1.1.17</ecNumber>
    </recommendedName>
</protein>